<feature type="region of interest" description="Disordered" evidence="1">
    <location>
        <begin position="301"/>
        <end position="356"/>
    </location>
</feature>
<dbReference type="InterPro" id="IPR013974">
    <property type="entry name" value="SAF"/>
</dbReference>
<dbReference type="RefSeq" id="WP_368642968.1">
    <property type="nucleotide sequence ID" value="NZ_CP158252.1"/>
</dbReference>
<feature type="domain" description="SAF" evidence="2">
    <location>
        <begin position="49"/>
        <end position="113"/>
    </location>
</feature>
<dbReference type="InterPro" id="IPR031571">
    <property type="entry name" value="RcpC_dom"/>
</dbReference>
<dbReference type="SMART" id="SM00858">
    <property type="entry name" value="SAF"/>
    <property type="match status" value="1"/>
</dbReference>
<dbReference type="CDD" id="cd11614">
    <property type="entry name" value="SAF_CpaB_FlgA_like"/>
    <property type="match status" value="1"/>
</dbReference>
<gene>
    <name evidence="3" type="primary">cpaB</name>
    <name evidence="3" type="ORF">ABRY99_08190</name>
</gene>
<dbReference type="Pfam" id="PF16976">
    <property type="entry name" value="RcpC"/>
    <property type="match status" value="1"/>
</dbReference>
<evidence type="ECO:0000259" key="2">
    <source>
        <dbReference type="SMART" id="SM00858"/>
    </source>
</evidence>
<accession>A0AB39CG07</accession>
<evidence type="ECO:0000313" key="3">
    <source>
        <dbReference type="EMBL" id="XDJ40935.1"/>
    </source>
</evidence>
<evidence type="ECO:0000256" key="1">
    <source>
        <dbReference type="SAM" id="MobiDB-lite"/>
    </source>
</evidence>
<sequence length="356" mass="37056">MSFPFPRIPRSAVLAALALGAGLLAAGALAMHVRERERQIEARSHLEMVERIVAARDLPAGTRLTPDALAVRRFPARWVNGDTLPLDRLGELDGRVLGAAVRAGDALALAHTVRPQPAFSAHLAPGRRAITLPVDQVNALSGLLQPGDLIDLYVSFDHRRKRLTAPLLQGVLVLATGRETRSTEAGAGETSYSTVTLDAAPEDVVKLVAARQAGTLTAILRHPGDAQADRRAARGDLASLLGVGDPPRAPARRAVILYGSAGARALPAWARPSGQPPASGNGWFDLPGAQALASAWMHALAEQAAPPQAEGEDSPGAGAPPGSAVWPDWAIAAGEGDDGGGIDPAQRSERLEGETP</sequence>
<feature type="compositionally biased region" description="Basic and acidic residues" evidence="1">
    <location>
        <begin position="346"/>
        <end position="356"/>
    </location>
</feature>
<reference evidence="3" key="1">
    <citation type="submission" date="2024-05" db="EMBL/GenBank/DDBJ databases">
        <authorList>
            <person name="Luo Y.-C."/>
            <person name="Nicholds J."/>
            <person name="Mortimer T."/>
            <person name="Maboni G."/>
        </authorList>
    </citation>
    <scope>NUCLEOTIDE SEQUENCE</scope>
    <source>
        <strain evidence="3">153920</strain>
    </source>
</reference>
<organism evidence="3">
    <name type="scientific">Castellaniella ginsengisoli</name>
    <dbReference type="NCBI Taxonomy" id="546114"/>
    <lineage>
        <taxon>Bacteria</taxon>
        <taxon>Pseudomonadati</taxon>
        <taxon>Pseudomonadota</taxon>
        <taxon>Betaproteobacteria</taxon>
        <taxon>Burkholderiales</taxon>
        <taxon>Alcaligenaceae</taxon>
        <taxon>Castellaniella</taxon>
    </lineage>
</organism>
<dbReference type="InterPro" id="IPR017592">
    <property type="entry name" value="Pilus_assmbl_Flp-typ_CpaB"/>
</dbReference>
<dbReference type="NCBIfam" id="TIGR03177">
    <property type="entry name" value="pilus_cpaB"/>
    <property type="match status" value="1"/>
</dbReference>
<protein>
    <submittedName>
        <fullName evidence="3">Flp pilus assembly protein CpaB</fullName>
    </submittedName>
</protein>
<proteinExistence type="predicted"/>
<name>A0AB39CG07_9BURK</name>
<dbReference type="AlphaFoldDB" id="A0AB39CG07"/>
<dbReference type="EMBL" id="CP158252">
    <property type="protein sequence ID" value="XDJ40935.1"/>
    <property type="molecule type" value="Genomic_DNA"/>
</dbReference>
<dbReference type="Pfam" id="PF08666">
    <property type="entry name" value="SAF"/>
    <property type="match status" value="1"/>
</dbReference>